<dbReference type="EMBL" id="PEYM01000070">
    <property type="protein sequence ID" value="PIS29846.1"/>
    <property type="molecule type" value="Genomic_DNA"/>
</dbReference>
<evidence type="ECO:0000313" key="1">
    <source>
        <dbReference type="EMBL" id="PIS29846.1"/>
    </source>
</evidence>
<comment type="caution">
    <text evidence="1">The sequence shown here is derived from an EMBL/GenBank/DDBJ whole genome shotgun (WGS) entry which is preliminary data.</text>
</comment>
<proteinExistence type="predicted"/>
<accession>A0A2H0XYA2</accession>
<reference evidence="1 2" key="1">
    <citation type="submission" date="2017-09" db="EMBL/GenBank/DDBJ databases">
        <title>Depth-based differentiation of microbial function through sediment-hosted aquifers and enrichment of novel symbionts in the deep terrestrial subsurface.</title>
        <authorList>
            <person name="Probst A.J."/>
            <person name="Ladd B."/>
            <person name="Jarett J.K."/>
            <person name="Geller-Mcgrath D.E."/>
            <person name="Sieber C.M."/>
            <person name="Emerson J.B."/>
            <person name="Anantharaman K."/>
            <person name="Thomas B.C."/>
            <person name="Malmstrom R."/>
            <person name="Stieglmeier M."/>
            <person name="Klingl A."/>
            <person name="Woyke T."/>
            <person name="Ryan C.M."/>
            <person name="Banfield J.F."/>
        </authorList>
    </citation>
    <scope>NUCLEOTIDE SEQUENCE [LARGE SCALE GENOMIC DNA]</scope>
    <source>
        <strain evidence="1">CG08_land_8_20_14_0_20_45_16</strain>
    </source>
</reference>
<dbReference type="AlphaFoldDB" id="A0A2H0XYA2"/>
<name>A0A2H0XYA2_UNCSA</name>
<gene>
    <name evidence="1" type="ORF">COT42_04170</name>
</gene>
<organism evidence="1 2">
    <name type="scientific">Candidatus Saganbacteria bacterium CG08_land_8_20_14_0_20_45_16</name>
    <dbReference type="NCBI Taxonomy" id="2014293"/>
    <lineage>
        <taxon>Bacteria</taxon>
        <taxon>Bacillati</taxon>
        <taxon>Saganbacteria</taxon>
    </lineage>
</organism>
<evidence type="ECO:0000313" key="2">
    <source>
        <dbReference type="Proteomes" id="UP000231343"/>
    </source>
</evidence>
<protein>
    <submittedName>
        <fullName evidence="1">Uncharacterized protein</fullName>
    </submittedName>
</protein>
<sequence length="192" mass="21023">MSGKAETRRVEYLQAALDFAAERLAGEDFDQAIGEVARALTNLRNPRQVTSFKAQIIKLVESSSLSMDDELDWTVRQVARLAYLSQVSEDSLYLGVAWNLVKSFTASDRICQGLEVILSSIDESQHVLVPAILDFVNTRAKEILTGQELLYLAQIAGVNGARLSSEKLVGLSEEILSAPELVTINPSGFFCG</sequence>
<dbReference type="Proteomes" id="UP000231343">
    <property type="component" value="Unassembled WGS sequence"/>
</dbReference>